<dbReference type="AlphaFoldDB" id="A0AAV1C917"/>
<dbReference type="Proteomes" id="UP001161247">
    <property type="component" value="Chromosome 1"/>
</dbReference>
<feature type="compositionally biased region" description="Low complexity" evidence="1">
    <location>
        <begin position="737"/>
        <end position="747"/>
    </location>
</feature>
<feature type="region of interest" description="Disordered" evidence="1">
    <location>
        <begin position="483"/>
        <end position="522"/>
    </location>
</feature>
<feature type="region of interest" description="Disordered" evidence="1">
    <location>
        <begin position="323"/>
        <end position="362"/>
    </location>
</feature>
<organism evidence="2 3">
    <name type="scientific">Oldenlandia corymbosa var. corymbosa</name>
    <dbReference type="NCBI Taxonomy" id="529605"/>
    <lineage>
        <taxon>Eukaryota</taxon>
        <taxon>Viridiplantae</taxon>
        <taxon>Streptophyta</taxon>
        <taxon>Embryophyta</taxon>
        <taxon>Tracheophyta</taxon>
        <taxon>Spermatophyta</taxon>
        <taxon>Magnoliopsida</taxon>
        <taxon>eudicotyledons</taxon>
        <taxon>Gunneridae</taxon>
        <taxon>Pentapetalae</taxon>
        <taxon>asterids</taxon>
        <taxon>lamiids</taxon>
        <taxon>Gentianales</taxon>
        <taxon>Rubiaceae</taxon>
        <taxon>Rubioideae</taxon>
        <taxon>Spermacoceae</taxon>
        <taxon>Hedyotis-Oldenlandia complex</taxon>
        <taxon>Oldenlandia</taxon>
    </lineage>
</organism>
<dbReference type="InterPro" id="IPR009057">
    <property type="entry name" value="Homeodomain-like_sf"/>
</dbReference>
<feature type="compositionally biased region" description="Basic and acidic residues" evidence="1">
    <location>
        <begin position="850"/>
        <end position="869"/>
    </location>
</feature>
<feature type="region of interest" description="Disordered" evidence="1">
    <location>
        <begin position="840"/>
        <end position="891"/>
    </location>
</feature>
<accession>A0AAV1C917</accession>
<feature type="compositionally biased region" description="Polar residues" evidence="1">
    <location>
        <begin position="726"/>
        <end position="736"/>
    </location>
</feature>
<protein>
    <submittedName>
        <fullName evidence="2">OLC1v1025828C1</fullName>
    </submittedName>
</protein>
<feature type="compositionally biased region" description="Polar residues" evidence="1">
    <location>
        <begin position="489"/>
        <end position="501"/>
    </location>
</feature>
<evidence type="ECO:0000313" key="2">
    <source>
        <dbReference type="EMBL" id="CAI9090932.1"/>
    </source>
</evidence>
<dbReference type="SUPFAM" id="SSF46689">
    <property type="entry name" value="Homeodomain-like"/>
    <property type="match status" value="1"/>
</dbReference>
<proteinExistence type="predicted"/>
<feature type="region of interest" description="Disordered" evidence="1">
    <location>
        <begin position="726"/>
        <end position="762"/>
    </location>
</feature>
<keyword evidence="3" id="KW-1185">Reference proteome</keyword>
<feature type="compositionally biased region" description="Basic and acidic residues" evidence="1">
    <location>
        <begin position="882"/>
        <end position="891"/>
    </location>
</feature>
<sequence>MMADGKETLTYTRQKPPIWIAYKRKRLLPRKDSCQQDECLGIDNTPMIEEKKKESIEGNKSECPKKDPEPAPEKAENKSSSIKQQGHVAATEQSSKEDTKNETLHDMELPAESLAVLDGSLETKISQQPSEGQICPIPTELLESNSVLQISCSFLNPSSSDEKSTVTCSVPLPASSNTVVEPDNSSLKTGYTSECTVEKPCLKERKRSSPLITFQRRYKRKKDIDGLHAQNTLDVNCDGTPESTGFASVKEGTHSERGSEHALIASKNVESSYAGDRSSSESGSFTQPDHKMENIMREDTSTIEVLPQITELNVCSLDKNVSLHSPEGPAGNSSNDATVDPALEPALFNNDSSEGKSQDLSSGLNAEKGIEIPCAGGSTKAIDLSISAQVPDCGVASLCEENSHGNSLDAPSGSHTTPLDVQSPGVKGLDLLHENIGESYLPHRLVGNGCTSAKAVSCKNNVFANSSSADTLRNSYLQLFPEHSDRSCSTKAHQKGSANSVSEERTVNPLGNSSQAGTPEANSSRFRSLFLPMERINNRQNSSFPSSHWPNGGSIQSREFFKDTVPPGFQVNPSTSMRQKMMLDNIVNKARTSKRSSGLQLYGYPTAWSDEELDRLWIGVRRYGKGNWEVMLKDPRLGFPPWRNAWDLAQQWEQEQTKLLRTMAPSQGINFRIPSGVQDRMDGLRHPMVRNQNSVEDVQLSLGNMIPKPKDGGRKRSQPNFVDIQNNATMQHQLTGTSSSSRSTTRRAATFPHSQTQDVGSSAGRANYSAYMPSGKDFPHWLKELVSHPLRPPQAAVLTDTSGAGPVEVHHADKGIDHEQRSLISSKRTTLRGRELRIGAEAQNNMFPAVKDDENKQEDQHPANKRDLIVIDDSDASSEETISDHRGATVG</sequence>
<name>A0AAV1C917_OLDCO</name>
<dbReference type="Gene3D" id="1.10.10.60">
    <property type="entry name" value="Homeodomain-like"/>
    <property type="match status" value="1"/>
</dbReference>
<dbReference type="CDD" id="cd11660">
    <property type="entry name" value="SANT_TRF"/>
    <property type="match status" value="1"/>
</dbReference>
<feature type="region of interest" description="Disordered" evidence="1">
    <location>
        <begin position="231"/>
        <end position="293"/>
    </location>
</feature>
<feature type="compositionally biased region" description="Basic and acidic residues" evidence="1">
    <location>
        <begin position="94"/>
        <end position="103"/>
    </location>
</feature>
<dbReference type="EMBL" id="OX459118">
    <property type="protein sequence ID" value="CAI9090932.1"/>
    <property type="molecule type" value="Genomic_DNA"/>
</dbReference>
<evidence type="ECO:0000256" key="1">
    <source>
        <dbReference type="SAM" id="MobiDB-lite"/>
    </source>
</evidence>
<feature type="compositionally biased region" description="Basic and acidic residues" evidence="1">
    <location>
        <begin position="48"/>
        <end position="77"/>
    </location>
</feature>
<feature type="region of interest" description="Disordered" evidence="1">
    <location>
        <begin position="33"/>
        <end position="103"/>
    </location>
</feature>
<feature type="compositionally biased region" description="Basic and acidic residues" evidence="1">
    <location>
        <begin position="251"/>
        <end position="260"/>
    </location>
</feature>
<feature type="compositionally biased region" description="Polar residues" evidence="1">
    <location>
        <begin position="509"/>
        <end position="522"/>
    </location>
</feature>
<gene>
    <name evidence="2" type="ORF">OLC1_LOCUS2977</name>
</gene>
<evidence type="ECO:0000313" key="3">
    <source>
        <dbReference type="Proteomes" id="UP001161247"/>
    </source>
</evidence>
<reference evidence="2" key="1">
    <citation type="submission" date="2023-03" db="EMBL/GenBank/DDBJ databases">
        <authorList>
            <person name="Julca I."/>
        </authorList>
    </citation>
    <scope>NUCLEOTIDE SEQUENCE</scope>
</reference>